<feature type="transmembrane region" description="Helical" evidence="5">
    <location>
        <begin position="382"/>
        <end position="405"/>
    </location>
</feature>
<dbReference type="InterPro" id="IPR018045">
    <property type="entry name" value="S04_transporter_CS"/>
</dbReference>
<dbReference type="InterPro" id="IPR002645">
    <property type="entry name" value="STAS_dom"/>
</dbReference>
<dbReference type="Gene3D" id="3.30.750.24">
    <property type="entry name" value="STAS domain"/>
    <property type="match status" value="1"/>
</dbReference>
<dbReference type="SUPFAM" id="SSF52091">
    <property type="entry name" value="SpoIIaa-like"/>
    <property type="match status" value="1"/>
</dbReference>
<dbReference type="Pfam" id="PF01740">
    <property type="entry name" value="STAS"/>
    <property type="match status" value="1"/>
</dbReference>
<evidence type="ECO:0000256" key="1">
    <source>
        <dbReference type="ARBA" id="ARBA00004141"/>
    </source>
</evidence>
<dbReference type="PROSITE" id="PS01130">
    <property type="entry name" value="SLC26A"/>
    <property type="match status" value="1"/>
</dbReference>
<evidence type="ECO:0000256" key="2">
    <source>
        <dbReference type="ARBA" id="ARBA00022692"/>
    </source>
</evidence>
<dbReference type="AlphaFoldDB" id="A0AAQ4FAK3"/>
<feature type="transmembrane region" description="Helical" evidence="5">
    <location>
        <begin position="261"/>
        <end position="280"/>
    </location>
</feature>
<sequence length="681" mass="73138">MDTEKMLVCDVPAGTATAEARVVVDRKALPSYALEEPEPNPKPKLPPKFSQRAAKSCQVALLRTPSFLLGLFPCIAWVRAYNLRQFLVPDVLAGLSTAVLHVPQGLVSAIIAGVDPVLGLYSSLYPALVYVFMGSSPYVSMGTFPVTALMTGVVVRRYTGLSSNASALEYGGNETSSGESAAGVATTLTLLSGLIQVAIWLLRLDRLAAIISPVMAEGFLTGCAVTVIVSQLPSLFGTVIAPNNGFFGTPMTVYLVAKSVVRSNMVTALLSLTAFIALGVSKGVIARKMMRLTAVPLPSDLILVAVATVASYFLHLDTKYNVKVVGHITSGFPKPSVPPLRDWASLLPDAAAFAIVQFVSAFSIAELFGRKHRLKANAGQEMLAYGMSSVVGSFFMCMPTGSALARSLVLKDVGARTQVSGLVSCSFVAVTLYVFAPLFRPLPECVLGAVVITVLVPMLFKLRSLPRLWKISRFDFALWLTSFLSVVFLDVTYGLMVGALIGLLVIFLKLNTQTGSRLQTRRPDIFVSAEPTAEFDKVTVYRFGGPLCFASHHTLVDDFEEMFTRISPPAGKNVAKLNKMEEADLDADTVRAIVMDCSAVSFIDSCGLRALDTVVDICLQNKCILYLAALPDAALRTIKTQGALLRKIDPDRITPTIQDAVAFLSCQSSPPIAPSPLRTYL</sequence>
<feature type="transmembrane region" description="Helical" evidence="5">
    <location>
        <begin position="60"/>
        <end position="78"/>
    </location>
</feature>
<feature type="transmembrane region" description="Helical" evidence="5">
    <location>
        <begin position="98"/>
        <end position="121"/>
    </location>
</feature>
<feature type="transmembrane region" description="Helical" evidence="5">
    <location>
        <begin position="128"/>
        <end position="155"/>
    </location>
</feature>
<keyword evidence="8" id="KW-1185">Reference proteome</keyword>
<feature type="transmembrane region" description="Helical" evidence="5">
    <location>
        <begin position="214"/>
        <end position="241"/>
    </location>
</feature>
<accession>A0AAQ4FAK3</accession>
<keyword evidence="4 5" id="KW-0472">Membrane</keyword>
<dbReference type="InterPro" id="IPR036513">
    <property type="entry name" value="STAS_dom_sf"/>
</dbReference>
<protein>
    <recommendedName>
        <fullName evidence="6">STAS domain-containing protein</fullName>
    </recommendedName>
</protein>
<dbReference type="Pfam" id="PF00916">
    <property type="entry name" value="Sulfate_transp"/>
    <property type="match status" value="1"/>
</dbReference>
<evidence type="ECO:0000259" key="6">
    <source>
        <dbReference type="PROSITE" id="PS50801"/>
    </source>
</evidence>
<dbReference type="GO" id="GO:0008271">
    <property type="term" value="F:secondary active sulfate transmembrane transporter activity"/>
    <property type="evidence" value="ECO:0007669"/>
    <property type="project" value="InterPro"/>
</dbReference>
<evidence type="ECO:0000256" key="4">
    <source>
        <dbReference type="ARBA" id="ARBA00023136"/>
    </source>
</evidence>
<evidence type="ECO:0000256" key="5">
    <source>
        <dbReference type="SAM" id="Phobius"/>
    </source>
</evidence>
<dbReference type="GO" id="GO:0016020">
    <property type="term" value="C:membrane"/>
    <property type="evidence" value="ECO:0007669"/>
    <property type="project" value="UniProtKB-SubCell"/>
</dbReference>
<dbReference type="Proteomes" id="UP001321473">
    <property type="component" value="Unassembled WGS sequence"/>
</dbReference>
<comment type="caution">
    <text evidence="7">The sequence shown here is derived from an EMBL/GenBank/DDBJ whole genome shotgun (WGS) entry which is preliminary data.</text>
</comment>
<dbReference type="EMBL" id="JARKHS020005159">
    <property type="protein sequence ID" value="KAK8783803.1"/>
    <property type="molecule type" value="Genomic_DNA"/>
</dbReference>
<feature type="transmembrane region" description="Helical" evidence="5">
    <location>
        <begin position="181"/>
        <end position="202"/>
    </location>
</feature>
<dbReference type="InterPro" id="IPR001902">
    <property type="entry name" value="SLC26A/SulP_fam"/>
</dbReference>
<dbReference type="InterPro" id="IPR011547">
    <property type="entry name" value="SLC26A/SulP_dom"/>
</dbReference>
<gene>
    <name evidence="7" type="ORF">V5799_009832</name>
</gene>
<evidence type="ECO:0000313" key="7">
    <source>
        <dbReference type="EMBL" id="KAK8783803.1"/>
    </source>
</evidence>
<dbReference type="PANTHER" id="PTHR11814">
    <property type="entry name" value="SULFATE TRANSPORTER"/>
    <property type="match status" value="1"/>
</dbReference>
<evidence type="ECO:0000256" key="3">
    <source>
        <dbReference type="ARBA" id="ARBA00022989"/>
    </source>
</evidence>
<comment type="subcellular location">
    <subcellularLocation>
        <location evidence="1">Membrane</location>
        <topology evidence="1">Multi-pass membrane protein</topology>
    </subcellularLocation>
</comment>
<name>A0AAQ4FAK3_AMBAM</name>
<reference evidence="7 8" key="1">
    <citation type="journal article" date="2023" name="Arcadia Sci">
        <title>De novo assembly of a long-read Amblyomma americanum tick genome.</title>
        <authorList>
            <person name="Chou S."/>
            <person name="Poskanzer K.E."/>
            <person name="Rollins M."/>
            <person name="Thuy-Boun P.S."/>
        </authorList>
    </citation>
    <scope>NUCLEOTIDE SEQUENCE [LARGE SCALE GENOMIC DNA]</scope>
    <source>
        <strain evidence="7">F_SG_1</strain>
        <tissue evidence="7">Salivary glands</tissue>
    </source>
</reference>
<dbReference type="PROSITE" id="PS50801">
    <property type="entry name" value="STAS"/>
    <property type="match status" value="1"/>
</dbReference>
<feature type="transmembrane region" description="Helical" evidence="5">
    <location>
        <begin position="442"/>
        <end position="460"/>
    </location>
</feature>
<keyword evidence="3 5" id="KW-1133">Transmembrane helix</keyword>
<keyword evidence="2 5" id="KW-0812">Transmembrane</keyword>
<evidence type="ECO:0000313" key="8">
    <source>
        <dbReference type="Proteomes" id="UP001321473"/>
    </source>
</evidence>
<feature type="transmembrane region" description="Helical" evidence="5">
    <location>
        <begin position="292"/>
        <end position="314"/>
    </location>
</feature>
<proteinExistence type="predicted"/>
<organism evidence="7 8">
    <name type="scientific">Amblyomma americanum</name>
    <name type="common">Lone star tick</name>
    <dbReference type="NCBI Taxonomy" id="6943"/>
    <lineage>
        <taxon>Eukaryota</taxon>
        <taxon>Metazoa</taxon>
        <taxon>Ecdysozoa</taxon>
        <taxon>Arthropoda</taxon>
        <taxon>Chelicerata</taxon>
        <taxon>Arachnida</taxon>
        <taxon>Acari</taxon>
        <taxon>Parasitiformes</taxon>
        <taxon>Ixodida</taxon>
        <taxon>Ixodoidea</taxon>
        <taxon>Ixodidae</taxon>
        <taxon>Amblyomminae</taxon>
        <taxon>Amblyomma</taxon>
    </lineage>
</organism>
<feature type="transmembrane region" description="Helical" evidence="5">
    <location>
        <begin position="350"/>
        <end position="370"/>
    </location>
</feature>
<dbReference type="CDD" id="cd07042">
    <property type="entry name" value="STAS_SulP_like_sulfate_transporter"/>
    <property type="match status" value="1"/>
</dbReference>
<feature type="domain" description="STAS" evidence="6">
    <location>
        <begin position="528"/>
        <end position="664"/>
    </location>
</feature>
<feature type="transmembrane region" description="Helical" evidence="5">
    <location>
        <begin position="417"/>
        <end position="435"/>
    </location>
</feature>
<feature type="transmembrane region" description="Helical" evidence="5">
    <location>
        <begin position="480"/>
        <end position="508"/>
    </location>
</feature>